<organism evidence="1">
    <name type="scientific">marine metagenome</name>
    <dbReference type="NCBI Taxonomy" id="408172"/>
    <lineage>
        <taxon>unclassified sequences</taxon>
        <taxon>metagenomes</taxon>
        <taxon>ecological metagenomes</taxon>
    </lineage>
</organism>
<proteinExistence type="predicted"/>
<protein>
    <submittedName>
        <fullName evidence="1">Uncharacterized protein</fullName>
    </submittedName>
</protein>
<accession>A0A381RJQ6</accession>
<gene>
    <name evidence="1" type="ORF">METZ01_LOCUS44916</name>
</gene>
<name>A0A381RJQ6_9ZZZZ</name>
<sequence>MIGVTAMVDDAYPKVMDIMRSGRIDTVQIPYNVI</sequence>
<evidence type="ECO:0000313" key="1">
    <source>
        <dbReference type="EMBL" id="SUZ92062.1"/>
    </source>
</evidence>
<reference evidence="1" key="1">
    <citation type="submission" date="2018-05" db="EMBL/GenBank/DDBJ databases">
        <authorList>
            <person name="Lanie J.A."/>
            <person name="Ng W.-L."/>
            <person name="Kazmierczak K.M."/>
            <person name="Andrzejewski T.M."/>
            <person name="Davidsen T.M."/>
            <person name="Wayne K.J."/>
            <person name="Tettelin H."/>
            <person name="Glass J.I."/>
            <person name="Rusch D."/>
            <person name="Podicherti R."/>
            <person name="Tsui H.-C.T."/>
            <person name="Winkler M.E."/>
        </authorList>
    </citation>
    <scope>NUCLEOTIDE SEQUENCE</scope>
</reference>
<dbReference type="AlphaFoldDB" id="A0A381RJQ6"/>
<dbReference type="EMBL" id="UINC01002028">
    <property type="protein sequence ID" value="SUZ92062.1"/>
    <property type="molecule type" value="Genomic_DNA"/>
</dbReference>